<name>X1KY08_9ZZZZ</name>
<proteinExistence type="predicted"/>
<reference evidence="1" key="1">
    <citation type="journal article" date="2014" name="Front. Microbiol.">
        <title>High frequency of phylogenetically diverse reductive dehalogenase-homologous genes in deep subseafloor sedimentary metagenomes.</title>
        <authorList>
            <person name="Kawai M."/>
            <person name="Futagami T."/>
            <person name="Toyoda A."/>
            <person name="Takaki Y."/>
            <person name="Nishi S."/>
            <person name="Hori S."/>
            <person name="Arai W."/>
            <person name="Tsubouchi T."/>
            <person name="Morono Y."/>
            <person name="Uchiyama I."/>
            <person name="Ito T."/>
            <person name="Fujiyama A."/>
            <person name="Inagaki F."/>
            <person name="Takami H."/>
        </authorList>
    </citation>
    <scope>NUCLEOTIDE SEQUENCE</scope>
    <source>
        <strain evidence="1">Expedition CK06-06</strain>
    </source>
</reference>
<dbReference type="AlphaFoldDB" id="X1KY08"/>
<sequence length="35" mass="4082">DIKASAEKLKEENQKKKINLLLLNLILGFFLNRII</sequence>
<protein>
    <submittedName>
        <fullName evidence="1">Uncharacterized protein</fullName>
    </submittedName>
</protein>
<comment type="caution">
    <text evidence="1">The sequence shown here is derived from an EMBL/GenBank/DDBJ whole genome shotgun (WGS) entry which is preliminary data.</text>
</comment>
<feature type="non-terminal residue" evidence="1">
    <location>
        <position position="1"/>
    </location>
</feature>
<organism evidence="1">
    <name type="scientific">marine sediment metagenome</name>
    <dbReference type="NCBI Taxonomy" id="412755"/>
    <lineage>
        <taxon>unclassified sequences</taxon>
        <taxon>metagenomes</taxon>
        <taxon>ecological metagenomes</taxon>
    </lineage>
</organism>
<accession>X1KY08</accession>
<evidence type="ECO:0000313" key="1">
    <source>
        <dbReference type="EMBL" id="GAH98500.1"/>
    </source>
</evidence>
<dbReference type="EMBL" id="BARU01046000">
    <property type="protein sequence ID" value="GAH98500.1"/>
    <property type="molecule type" value="Genomic_DNA"/>
</dbReference>
<gene>
    <name evidence="1" type="ORF">S03H2_69575</name>
</gene>